<sequence length="52" mass="5801">MSFFSNIYRMGIRRTSSYILLLFGAGVGYEVVCDKGVDRLFEYVNAGVSNLA</sequence>
<keyword evidence="5" id="KW-0812">Transmembrane</keyword>
<comment type="caution">
    <text evidence="12">The sequence shown here is derived from an EMBL/GenBank/DDBJ whole genome shotgun (WGS) entry which is preliminary data.</text>
</comment>
<name>A0AA89BWE7_PINIB</name>
<dbReference type="InterPro" id="IPR036656">
    <property type="entry name" value="QCR9_sf"/>
</dbReference>
<dbReference type="Gene3D" id="1.20.5.260">
    <property type="entry name" value="Cytochrome b-c1 complex subunit 9"/>
    <property type="match status" value="1"/>
</dbReference>
<dbReference type="EMBL" id="VSWD01000013">
    <property type="protein sequence ID" value="KAK3085028.1"/>
    <property type="molecule type" value="Genomic_DNA"/>
</dbReference>
<gene>
    <name evidence="12" type="ORF">FSP39_023055</name>
</gene>
<dbReference type="SUPFAM" id="SSF81514">
    <property type="entry name" value="Subunit X (non-heme 7 kDa protein) of cytochrome bc1 complex (Ubiquinol-cytochrome c reductase)"/>
    <property type="match status" value="1"/>
</dbReference>
<evidence type="ECO:0000313" key="13">
    <source>
        <dbReference type="Proteomes" id="UP001186944"/>
    </source>
</evidence>
<comment type="function">
    <text evidence="11">Component of the ubiquinol-cytochrome c oxidoreductase, a multisubunit transmembrane complex that is part of the mitochondrial electron transport chain which drives oxidative phosphorylation. The complex plays an important role in the uptake of multiple carbon sources present in different host niches.</text>
</comment>
<evidence type="ECO:0000256" key="8">
    <source>
        <dbReference type="ARBA" id="ARBA00022989"/>
    </source>
</evidence>
<keyword evidence="10" id="KW-0472">Membrane</keyword>
<comment type="similarity">
    <text evidence="2 11">Belongs to the UQCR10/QCR9 family.</text>
</comment>
<proteinExistence type="inferred from homology"/>
<evidence type="ECO:0000256" key="6">
    <source>
        <dbReference type="ARBA" id="ARBA00022792"/>
    </source>
</evidence>
<accession>A0AA89BWE7</accession>
<keyword evidence="8" id="KW-1133">Transmembrane helix</keyword>
<evidence type="ECO:0000313" key="12">
    <source>
        <dbReference type="EMBL" id="KAK3085028.1"/>
    </source>
</evidence>
<evidence type="ECO:0000256" key="9">
    <source>
        <dbReference type="ARBA" id="ARBA00023128"/>
    </source>
</evidence>
<evidence type="ECO:0000256" key="2">
    <source>
        <dbReference type="ARBA" id="ARBA00007856"/>
    </source>
</evidence>
<comment type="subunit">
    <text evidence="11">Component of the ubiquinol-cytochrome c oxidoreductase (cytochrome b-c1 complex, complex III, CIII), a multisubunit enzyme composed of 3 respiratory subunits cytochrome b, cytochrome c1 and Rieske protein, 2 core protein subunits, and additional low-molecular weight protein subunits.</text>
</comment>
<keyword evidence="13" id="KW-1185">Reference proteome</keyword>
<dbReference type="Proteomes" id="UP001186944">
    <property type="component" value="Unassembled WGS sequence"/>
</dbReference>
<evidence type="ECO:0000256" key="5">
    <source>
        <dbReference type="ARBA" id="ARBA00022692"/>
    </source>
</evidence>
<dbReference type="Pfam" id="PF05365">
    <property type="entry name" value="UCR_UQCRX_QCR9"/>
    <property type="match status" value="1"/>
</dbReference>
<reference evidence="12" key="1">
    <citation type="submission" date="2019-08" db="EMBL/GenBank/DDBJ databases">
        <title>The improved chromosome-level genome for the pearl oyster Pinctada fucata martensii using PacBio sequencing and Hi-C.</title>
        <authorList>
            <person name="Zheng Z."/>
        </authorList>
    </citation>
    <scope>NUCLEOTIDE SEQUENCE</scope>
    <source>
        <strain evidence="12">ZZ-2019</strain>
        <tissue evidence="12">Adductor muscle</tissue>
    </source>
</reference>
<evidence type="ECO:0000256" key="10">
    <source>
        <dbReference type="ARBA" id="ARBA00023136"/>
    </source>
</evidence>
<keyword evidence="3 11" id="KW-0813">Transport</keyword>
<keyword evidence="7 11" id="KW-0249">Electron transport</keyword>
<organism evidence="12 13">
    <name type="scientific">Pinctada imbricata</name>
    <name type="common">Atlantic pearl-oyster</name>
    <name type="synonym">Pinctada martensii</name>
    <dbReference type="NCBI Taxonomy" id="66713"/>
    <lineage>
        <taxon>Eukaryota</taxon>
        <taxon>Metazoa</taxon>
        <taxon>Spiralia</taxon>
        <taxon>Lophotrochozoa</taxon>
        <taxon>Mollusca</taxon>
        <taxon>Bivalvia</taxon>
        <taxon>Autobranchia</taxon>
        <taxon>Pteriomorphia</taxon>
        <taxon>Pterioida</taxon>
        <taxon>Pterioidea</taxon>
        <taxon>Pteriidae</taxon>
        <taxon>Pinctada</taxon>
    </lineage>
</organism>
<dbReference type="InterPro" id="IPR008027">
    <property type="entry name" value="QCR9"/>
</dbReference>
<protein>
    <recommendedName>
        <fullName evidence="11">Complex III subunit 9</fullName>
    </recommendedName>
</protein>
<evidence type="ECO:0000256" key="11">
    <source>
        <dbReference type="RuleBase" id="RU368056"/>
    </source>
</evidence>
<evidence type="ECO:0000256" key="4">
    <source>
        <dbReference type="ARBA" id="ARBA00022660"/>
    </source>
</evidence>
<dbReference type="GO" id="GO:0045275">
    <property type="term" value="C:respiratory chain complex III"/>
    <property type="evidence" value="ECO:0007669"/>
    <property type="project" value="UniProtKB-UniRule"/>
</dbReference>
<keyword evidence="9 11" id="KW-0496">Mitochondrion</keyword>
<keyword evidence="6 11" id="KW-0999">Mitochondrion inner membrane</keyword>
<comment type="subcellular location">
    <subcellularLocation>
        <location evidence="1 11">Mitochondrion inner membrane</location>
        <topology evidence="1 11">Single-pass membrane protein</topology>
    </subcellularLocation>
</comment>
<evidence type="ECO:0000256" key="1">
    <source>
        <dbReference type="ARBA" id="ARBA00004434"/>
    </source>
</evidence>
<keyword evidence="4 11" id="KW-0679">Respiratory chain</keyword>
<dbReference type="GO" id="GO:0005743">
    <property type="term" value="C:mitochondrial inner membrane"/>
    <property type="evidence" value="ECO:0007669"/>
    <property type="project" value="UniProtKB-SubCell"/>
</dbReference>
<dbReference type="GO" id="GO:0006122">
    <property type="term" value="P:mitochondrial electron transport, ubiquinol to cytochrome c"/>
    <property type="evidence" value="ECO:0007669"/>
    <property type="project" value="UniProtKB-UniRule"/>
</dbReference>
<evidence type="ECO:0000256" key="3">
    <source>
        <dbReference type="ARBA" id="ARBA00022448"/>
    </source>
</evidence>
<dbReference type="AlphaFoldDB" id="A0AA89BWE7"/>
<evidence type="ECO:0000256" key="7">
    <source>
        <dbReference type="ARBA" id="ARBA00022982"/>
    </source>
</evidence>